<evidence type="ECO:0000256" key="3">
    <source>
        <dbReference type="ARBA" id="ARBA00022737"/>
    </source>
</evidence>
<feature type="domain" description="Teneurin-like YD-shell" evidence="6">
    <location>
        <begin position="340"/>
        <end position="432"/>
    </location>
</feature>
<evidence type="ECO:0000256" key="4">
    <source>
        <dbReference type="SAM" id="MobiDB-lite"/>
    </source>
</evidence>
<dbReference type="Pfam" id="PF25023">
    <property type="entry name" value="TEN_YD-shell"/>
    <property type="match status" value="2"/>
</dbReference>
<dbReference type="GO" id="GO:0005576">
    <property type="term" value="C:extracellular region"/>
    <property type="evidence" value="ECO:0007669"/>
    <property type="project" value="UniProtKB-SubCell"/>
</dbReference>
<proteinExistence type="predicted"/>
<keyword evidence="8" id="KW-1185">Reference proteome</keyword>
<dbReference type="InterPro" id="IPR050708">
    <property type="entry name" value="T6SS_VgrG/RHS"/>
</dbReference>
<dbReference type="OrthoDB" id="41445at2"/>
<name>A0A385YUM1_9BACL</name>
<organism evidence="7 8">
    <name type="scientific">Paenisporosarcina cavernae</name>
    <dbReference type="NCBI Taxonomy" id="2320858"/>
    <lineage>
        <taxon>Bacteria</taxon>
        <taxon>Bacillati</taxon>
        <taxon>Bacillota</taxon>
        <taxon>Bacilli</taxon>
        <taxon>Bacillales</taxon>
        <taxon>Caryophanaceae</taxon>
        <taxon>Paenisporosarcina</taxon>
    </lineage>
</organism>
<evidence type="ECO:0000313" key="7">
    <source>
        <dbReference type="EMBL" id="AYC29990.1"/>
    </source>
</evidence>
<feature type="compositionally biased region" description="Basic and acidic residues" evidence="4">
    <location>
        <begin position="197"/>
        <end position="218"/>
    </location>
</feature>
<feature type="domain" description="Teneurin-like YD-shell" evidence="6">
    <location>
        <begin position="96"/>
        <end position="187"/>
    </location>
</feature>
<dbReference type="InterPro" id="IPR027797">
    <property type="entry name" value="PT-TG_dom"/>
</dbReference>
<dbReference type="NCBIfam" id="TIGR03696">
    <property type="entry name" value="Rhs_assc_core"/>
    <property type="match status" value="1"/>
</dbReference>
<gene>
    <name evidence="7" type="ORF">D3873_08940</name>
</gene>
<dbReference type="PANTHER" id="PTHR32305:SF15">
    <property type="entry name" value="PROTEIN RHSA-RELATED"/>
    <property type="match status" value="1"/>
</dbReference>
<evidence type="ECO:0000313" key="8">
    <source>
        <dbReference type="Proteomes" id="UP000265725"/>
    </source>
</evidence>
<feature type="compositionally biased region" description="Polar residues" evidence="4">
    <location>
        <begin position="1"/>
        <end position="12"/>
    </location>
</feature>
<keyword evidence="2" id="KW-0964">Secreted</keyword>
<keyword evidence="3" id="KW-0677">Repeat</keyword>
<feature type="compositionally biased region" description="Low complexity" evidence="4">
    <location>
        <begin position="36"/>
        <end position="45"/>
    </location>
</feature>
<dbReference type="KEGG" id="paek:D3873_08940"/>
<dbReference type="InterPro" id="IPR022385">
    <property type="entry name" value="Rhs_assc_core"/>
</dbReference>
<feature type="domain" description="Pre-toxin TG" evidence="5">
    <location>
        <begin position="628"/>
        <end position="703"/>
    </location>
</feature>
<protein>
    <submittedName>
        <fullName evidence="7">Uncharacterized protein</fullName>
    </submittedName>
</protein>
<dbReference type="RefSeq" id="WP_119883726.1">
    <property type="nucleotide sequence ID" value="NZ_CP032418.1"/>
</dbReference>
<dbReference type="Pfam" id="PF14449">
    <property type="entry name" value="PT-TG"/>
    <property type="match status" value="1"/>
</dbReference>
<feature type="compositionally biased region" description="Low complexity" evidence="4">
    <location>
        <begin position="219"/>
        <end position="238"/>
    </location>
</feature>
<feature type="region of interest" description="Disordered" evidence="4">
    <location>
        <begin position="1"/>
        <end position="72"/>
    </location>
</feature>
<dbReference type="EMBL" id="CP032418">
    <property type="protein sequence ID" value="AYC29990.1"/>
    <property type="molecule type" value="Genomic_DNA"/>
</dbReference>
<dbReference type="InterPro" id="IPR056823">
    <property type="entry name" value="TEN-like_YD-shell"/>
</dbReference>
<accession>A0A385YUM1</accession>
<dbReference type="PANTHER" id="PTHR32305">
    <property type="match status" value="1"/>
</dbReference>
<feature type="region of interest" description="Disordered" evidence="4">
    <location>
        <begin position="197"/>
        <end position="248"/>
    </location>
</feature>
<dbReference type="AlphaFoldDB" id="A0A385YUM1"/>
<dbReference type="Proteomes" id="UP000265725">
    <property type="component" value="Chromosome"/>
</dbReference>
<comment type="subcellular location">
    <subcellularLocation>
        <location evidence="1">Secreted</location>
    </subcellularLocation>
</comment>
<evidence type="ECO:0000256" key="1">
    <source>
        <dbReference type="ARBA" id="ARBA00004613"/>
    </source>
</evidence>
<reference evidence="8" key="1">
    <citation type="submission" date="2018-09" db="EMBL/GenBank/DDBJ databases">
        <authorList>
            <person name="Zhu H."/>
        </authorList>
    </citation>
    <scope>NUCLEOTIDE SEQUENCE [LARGE SCALE GENOMIC DNA]</scope>
    <source>
        <strain evidence="8">K2R23-3</strain>
    </source>
</reference>
<evidence type="ECO:0000259" key="6">
    <source>
        <dbReference type="Pfam" id="PF25023"/>
    </source>
</evidence>
<dbReference type="Gene3D" id="2.180.10.10">
    <property type="entry name" value="RHS repeat-associated core"/>
    <property type="match status" value="1"/>
</dbReference>
<evidence type="ECO:0000256" key="2">
    <source>
        <dbReference type="ARBA" id="ARBA00022525"/>
    </source>
</evidence>
<sequence length="855" mass="94154">MNKSSVSIASQPNEKEKATPSPKNEGNGNGKGISGQNGNNNGNNKSGDKENFGQNGKGKKKESPIACGPDGTIEFDENVERVDDLPDYLLEPVTNVYYTYDKMGNRLTMTNDDFTVTYSYNASNQLIEEGDTSFSYDANGNIQSSENAEGKTSYTFNNANQLTLAEFQDESYVSYSYDGLGRRVYREEMSWKEYEGIKKGNDKNKGNNGRGDEKKNENGHSNNGKGNGKANCHNAAGNAGKGSGPFNNPGKGKKIGLYKQYGENGEAQVYHKETTYLYEGDSTTLHKEYSETGSPYAEYTNGPNGQLTSRKMFGMHGLSNPAHDPNLKTTGGLLYYQYDGQRNVSEVTDRHGDIIEQYRYDAFGGIFTGTTTPYNHHGYTGMRYDGKTGLVDLNARWYNPTAGKFLSEDTYPGELALPQTQNRYSYALNNPVNMWDPSGHVAVGVDEGTGAIPSWVRAQRDYDSIEKQNGLFTNYHYWDFVGMNKTTSDTRLVKEVMEARQYTQTYQRDVSNTWTYDYTKMTTITIDDLERKYGDDYHSTETFRENYTEEWIDFISAEEIAGQNAEEIAKYGAPANAKMLGIKISRPTAFDSYVDRERNKHLIQVQPSTPKVVVGTNAKQNASTSIRRAGSVALDVIPGVSTFKGIQQAVTGVDLVTGKQLDTVSRFAEVGGIVASLIPIPGAKVAGKYATKFAIQGIGKAFKGIATHSGSFWKRATTQISNQNGHLDLGKFTKGTGNSKFTQTTASPNFSQEGKFAGKTIGEVSGMIRNGQINVKDVPVVYIERNGVKLIENTRSSLALKRAGIAESDWNLVNRTGESVIEAKITERLLRNGLDNYGTDVLRITGVGKNASSLK</sequence>
<evidence type="ECO:0000259" key="5">
    <source>
        <dbReference type="Pfam" id="PF14449"/>
    </source>
</evidence>